<organism evidence="1 2">
    <name type="scientific">Nitratireductor aquibiodomus</name>
    <dbReference type="NCBI Taxonomy" id="204799"/>
    <lineage>
        <taxon>Bacteria</taxon>
        <taxon>Pseudomonadati</taxon>
        <taxon>Pseudomonadota</taxon>
        <taxon>Alphaproteobacteria</taxon>
        <taxon>Hyphomicrobiales</taxon>
        <taxon>Phyllobacteriaceae</taxon>
        <taxon>Nitratireductor</taxon>
    </lineage>
</organism>
<proteinExistence type="predicted"/>
<sequence>MKKRRRNPTWPFDRPENIVAIDLDPANLYQPMFDGHPCVERFL</sequence>
<name>A0A1H4MAI5_9HYPH</name>
<reference evidence="2" key="1">
    <citation type="submission" date="2016-10" db="EMBL/GenBank/DDBJ databases">
        <authorList>
            <person name="Varghese N."/>
            <person name="Submissions S."/>
        </authorList>
    </citation>
    <scope>NUCLEOTIDE SEQUENCE [LARGE SCALE GENOMIC DNA]</scope>
    <source>
        <strain evidence="2">ES.061</strain>
    </source>
</reference>
<keyword evidence="2" id="KW-1185">Reference proteome</keyword>
<dbReference type="EMBL" id="FNSL01000001">
    <property type="protein sequence ID" value="SEB79372.1"/>
    <property type="molecule type" value="Genomic_DNA"/>
</dbReference>
<evidence type="ECO:0000313" key="2">
    <source>
        <dbReference type="Proteomes" id="UP000199064"/>
    </source>
</evidence>
<dbReference type="Proteomes" id="UP000199064">
    <property type="component" value="Unassembled WGS sequence"/>
</dbReference>
<evidence type="ECO:0000313" key="1">
    <source>
        <dbReference type="EMBL" id="SEB79372.1"/>
    </source>
</evidence>
<accession>A0A1H4MAI5</accession>
<dbReference type="AlphaFoldDB" id="A0A1H4MAI5"/>
<gene>
    <name evidence="1" type="ORF">SAMN05216452_3199</name>
</gene>
<dbReference type="RefSeq" id="WP_280140479.1">
    <property type="nucleotide sequence ID" value="NZ_FNSL01000001.1"/>
</dbReference>
<protein>
    <submittedName>
        <fullName evidence="1">Uncharacterized protein</fullName>
    </submittedName>
</protein>